<name>A0A6G9AL50_9BACT</name>
<gene>
    <name evidence="3" type="ORF">G8759_10665</name>
</gene>
<evidence type="ECO:0000259" key="2">
    <source>
        <dbReference type="Pfam" id="PF04235"/>
    </source>
</evidence>
<keyword evidence="1" id="KW-1133">Transmembrane helix</keyword>
<keyword evidence="4" id="KW-1185">Reference proteome</keyword>
<evidence type="ECO:0000313" key="4">
    <source>
        <dbReference type="Proteomes" id="UP000501802"/>
    </source>
</evidence>
<accession>A0A6G9AL50</accession>
<feature type="transmembrane region" description="Helical" evidence="1">
    <location>
        <begin position="136"/>
        <end position="155"/>
    </location>
</feature>
<dbReference type="KEGG" id="spib:G8759_10665"/>
<keyword evidence="1" id="KW-0472">Membrane</keyword>
<dbReference type="InterPro" id="IPR007349">
    <property type="entry name" value="DUF418"/>
</dbReference>
<reference evidence="3 4" key="1">
    <citation type="submission" date="2020-03" db="EMBL/GenBank/DDBJ databases">
        <authorList>
            <person name="Kim M.K."/>
        </authorList>
    </citation>
    <scope>NUCLEOTIDE SEQUENCE [LARGE SCALE GENOMIC DNA]</scope>
    <source>
        <strain evidence="3 4">BT328</strain>
    </source>
</reference>
<sequence length="454" mass="51992">MANLSAAVATLPNDQSPVLYKPVAQRERIKTIDILRGVALLGILLMNIPGFAMPDRFTDAFRNDPENINYRFHFFITVLFEGKMRALFSMVFGAGVLIFTTRKEQAGAGKWAVTGLYYRRMGWLILFGLIHAHVLLWLGDILYIYGVCALILFWFRKLKPAWLLGIALALGSFDAITGQLFYHHIREQRLAYLDVVAAEKLNKPITKTQQEAKTAWLETAKEFIPDKAEIDKNTRLMRGNYTEVASHVRPFAFKIETNYLILSIWDALGLMLLGMALFKWGFLTGQLPPRIYRRLLAVGYSLGIPIVVFSWWYGHQFPNTTAFLDSQPVSISSLLYPIQRMLLVIAHVSVLILLIQAGVAKGVFRALGAVGQMAFSNYILHTILCTLIFFGYGLGYFGHLQYYQLYAVVLGIWTVNILFSLLWLQRFQFGPLEWVWRSLTYWKRQPLRRSVEIE</sequence>
<dbReference type="Proteomes" id="UP000501802">
    <property type="component" value="Chromosome"/>
</dbReference>
<dbReference type="PANTHER" id="PTHR30590">
    <property type="entry name" value="INNER MEMBRANE PROTEIN"/>
    <property type="match status" value="1"/>
</dbReference>
<feature type="transmembrane region" description="Helical" evidence="1">
    <location>
        <begin position="334"/>
        <end position="357"/>
    </location>
</feature>
<dbReference type="Pfam" id="PF04235">
    <property type="entry name" value="DUF418"/>
    <property type="match status" value="1"/>
</dbReference>
<evidence type="ECO:0000313" key="3">
    <source>
        <dbReference type="EMBL" id="QIP13056.1"/>
    </source>
</evidence>
<evidence type="ECO:0000256" key="1">
    <source>
        <dbReference type="SAM" id="Phobius"/>
    </source>
</evidence>
<proteinExistence type="predicted"/>
<dbReference type="AlphaFoldDB" id="A0A6G9AL50"/>
<feature type="transmembrane region" description="Helical" evidence="1">
    <location>
        <begin position="162"/>
        <end position="182"/>
    </location>
</feature>
<dbReference type="EMBL" id="CP050063">
    <property type="protein sequence ID" value="QIP13056.1"/>
    <property type="molecule type" value="Genomic_DNA"/>
</dbReference>
<dbReference type="RefSeq" id="WP_167207764.1">
    <property type="nucleotide sequence ID" value="NZ_CP050063.1"/>
</dbReference>
<feature type="transmembrane region" description="Helical" evidence="1">
    <location>
        <begin position="295"/>
        <end position="314"/>
    </location>
</feature>
<dbReference type="InterPro" id="IPR052529">
    <property type="entry name" value="Bact_Transport_Assoc"/>
</dbReference>
<feature type="domain" description="DUF418" evidence="2">
    <location>
        <begin position="277"/>
        <end position="443"/>
    </location>
</feature>
<feature type="transmembrane region" description="Helical" evidence="1">
    <location>
        <begin position="378"/>
        <end position="397"/>
    </location>
</feature>
<dbReference type="PANTHER" id="PTHR30590:SF2">
    <property type="entry name" value="INNER MEMBRANE PROTEIN"/>
    <property type="match status" value="1"/>
</dbReference>
<feature type="transmembrane region" description="Helical" evidence="1">
    <location>
        <begin position="403"/>
        <end position="424"/>
    </location>
</feature>
<keyword evidence="1" id="KW-0812">Transmembrane</keyword>
<feature type="transmembrane region" description="Helical" evidence="1">
    <location>
        <begin position="259"/>
        <end position="283"/>
    </location>
</feature>
<feature type="transmembrane region" description="Helical" evidence="1">
    <location>
        <begin position="72"/>
        <end position="99"/>
    </location>
</feature>
<protein>
    <submittedName>
        <fullName evidence="3">DUF418 domain-containing protein</fullName>
    </submittedName>
</protein>
<feature type="transmembrane region" description="Helical" evidence="1">
    <location>
        <begin position="34"/>
        <end position="52"/>
    </location>
</feature>
<organism evidence="3 4">
    <name type="scientific">Spirosoma aureum</name>
    <dbReference type="NCBI Taxonomy" id="2692134"/>
    <lineage>
        <taxon>Bacteria</taxon>
        <taxon>Pseudomonadati</taxon>
        <taxon>Bacteroidota</taxon>
        <taxon>Cytophagia</taxon>
        <taxon>Cytophagales</taxon>
        <taxon>Cytophagaceae</taxon>
        <taxon>Spirosoma</taxon>
    </lineage>
</organism>